<keyword evidence="4 8" id="KW-0566">Pantothenate biosynthesis</keyword>
<evidence type="ECO:0000313" key="9">
    <source>
        <dbReference type="EMBL" id="SDJ82620.1"/>
    </source>
</evidence>
<comment type="catalytic activity">
    <reaction evidence="7 8">
        <text>(R)-pantoate + beta-alanine + ATP = (R)-pantothenate + AMP + diphosphate + H(+)</text>
        <dbReference type="Rhea" id="RHEA:10912"/>
        <dbReference type="ChEBI" id="CHEBI:15378"/>
        <dbReference type="ChEBI" id="CHEBI:15980"/>
        <dbReference type="ChEBI" id="CHEBI:29032"/>
        <dbReference type="ChEBI" id="CHEBI:30616"/>
        <dbReference type="ChEBI" id="CHEBI:33019"/>
        <dbReference type="ChEBI" id="CHEBI:57966"/>
        <dbReference type="ChEBI" id="CHEBI:456215"/>
        <dbReference type="EC" id="6.3.2.1"/>
    </reaction>
</comment>
<dbReference type="FunFam" id="3.40.50.620:FF:000013">
    <property type="entry name" value="Pantothenate synthetase"/>
    <property type="match status" value="1"/>
</dbReference>
<dbReference type="AlphaFoldDB" id="A0A7Z7FQE8"/>
<feature type="binding site" evidence="8">
    <location>
        <position position="153"/>
    </location>
    <ligand>
        <name>(R)-pantoate</name>
        <dbReference type="ChEBI" id="CHEBI:15980"/>
    </ligand>
</feature>
<comment type="subcellular location">
    <subcellularLocation>
        <location evidence="8">Cytoplasm</location>
    </subcellularLocation>
</comment>
<dbReference type="Gene3D" id="3.30.1300.10">
    <property type="entry name" value="Pantoate-beta-alanine ligase, C-terminal domain"/>
    <property type="match status" value="1"/>
</dbReference>
<dbReference type="GO" id="GO:0015940">
    <property type="term" value="P:pantothenate biosynthetic process"/>
    <property type="evidence" value="ECO:0007669"/>
    <property type="project" value="UniProtKB-UniRule"/>
</dbReference>
<dbReference type="CDD" id="cd00560">
    <property type="entry name" value="PanC"/>
    <property type="match status" value="1"/>
</dbReference>
<keyword evidence="5 8" id="KW-0547">Nucleotide-binding</keyword>
<evidence type="ECO:0000256" key="4">
    <source>
        <dbReference type="ARBA" id="ARBA00022655"/>
    </source>
</evidence>
<evidence type="ECO:0000256" key="3">
    <source>
        <dbReference type="ARBA" id="ARBA00022598"/>
    </source>
</evidence>
<feature type="binding site" evidence="8">
    <location>
        <begin position="184"/>
        <end position="187"/>
    </location>
    <ligand>
        <name>ATP</name>
        <dbReference type="ChEBI" id="CHEBI:30616"/>
    </ligand>
</feature>
<dbReference type="EMBL" id="FNEW01000002">
    <property type="protein sequence ID" value="SDJ82620.1"/>
    <property type="molecule type" value="Genomic_DNA"/>
</dbReference>
<evidence type="ECO:0000256" key="6">
    <source>
        <dbReference type="ARBA" id="ARBA00022840"/>
    </source>
</evidence>
<dbReference type="GO" id="GO:0005524">
    <property type="term" value="F:ATP binding"/>
    <property type="evidence" value="ECO:0007669"/>
    <property type="project" value="UniProtKB-KW"/>
</dbReference>
<comment type="pathway">
    <text evidence="1 8">Cofactor biosynthesis; (R)-pantothenate biosynthesis; (R)-pantothenate from (R)-pantoate and beta-alanine: step 1/1.</text>
</comment>
<protein>
    <recommendedName>
        <fullName evidence="8">Pantothenate synthetase</fullName>
        <shortName evidence="8">PS</shortName>
        <ecNumber evidence="8">6.3.2.1</ecNumber>
    </recommendedName>
    <alternativeName>
        <fullName evidence="8">Pantoate--beta-alanine ligase</fullName>
    </alternativeName>
    <alternativeName>
        <fullName evidence="8">Pantoate-activating enzyme</fullName>
    </alternativeName>
</protein>
<sequence>MRLVKTVAELRDAIAAFRRAGKTIGFVPTMGFLHIGHLTLVARAKAENDATVVSIFVNPLQFGANEDLARYPRDLARDSALLQEAGVDILFAPDVTEMYPRPMQTVVDVPELGSQLEGAVRPGHFAGVTTVVTKLFNLVQPDAAYFGEKDYQQVTLVRRMVEDLAQPVRVVPVATVRDADGLACSSRNVYLSPEHRAAAVIVPHALDEAERLYAEGVDDPAAFEAAIERFISAEPLASPEVVAVCDPDTLAPVASLQAGPVLVALFVRFGSTRLLDNRVIGREKTAEQEAAQ</sequence>
<dbReference type="GO" id="GO:0005829">
    <property type="term" value="C:cytosol"/>
    <property type="evidence" value="ECO:0007669"/>
    <property type="project" value="TreeGrafter"/>
</dbReference>
<feature type="binding site" evidence="8">
    <location>
        <begin position="147"/>
        <end position="150"/>
    </location>
    <ligand>
        <name>ATP</name>
        <dbReference type="ChEBI" id="CHEBI:30616"/>
    </ligand>
</feature>
<accession>A0A7Z7FQE8</accession>
<feature type="binding site" evidence="8">
    <location>
        <position position="61"/>
    </location>
    <ligand>
        <name>(R)-pantoate</name>
        <dbReference type="ChEBI" id="CHEBI:15980"/>
    </ligand>
</feature>
<organism evidence="9 10">
    <name type="scientific">Agrobacterium fabrum</name>
    <dbReference type="NCBI Taxonomy" id="1176649"/>
    <lineage>
        <taxon>Bacteria</taxon>
        <taxon>Pseudomonadati</taxon>
        <taxon>Pseudomonadota</taxon>
        <taxon>Alphaproteobacteria</taxon>
        <taxon>Hyphomicrobiales</taxon>
        <taxon>Rhizobiaceae</taxon>
        <taxon>Rhizobium/Agrobacterium group</taxon>
        <taxon>Agrobacterium</taxon>
        <taxon>Agrobacterium tumefaciens complex</taxon>
    </lineage>
</organism>
<dbReference type="NCBIfam" id="TIGR00125">
    <property type="entry name" value="cyt_tran_rel"/>
    <property type="match status" value="1"/>
</dbReference>
<evidence type="ECO:0000256" key="2">
    <source>
        <dbReference type="ARBA" id="ARBA00009256"/>
    </source>
</evidence>
<feature type="binding site" evidence="8">
    <location>
        <begin position="30"/>
        <end position="37"/>
    </location>
    <ligand>
        <name>ATP</name>
        <dbReference type="ChEBI" id="CHEBI:30616"/>
    </ligand>
</feature>
<dbReference type="PANTHER" id="PTHR21299">
    <property type="entry name" value="CYTIDYLATE KINASE/PANTOATE-BETA-ALANINE LIGASE"/>
    <property type="match status" value="1"/>
</dbReference>
<evidence type="ECO:0000313" key="10">
    <source>
        <dbReference type="Proteomes" id="UP000198917"/>
    </source>
</evidence>
<dbReference type="GO" id="GO:0004592">
    <property type="term" value="F:pantoate-beta-alanine ligase activity"/>
    <property type="evidence" value="ECO:0007669"/>
    <property type="project" value="UniProtKB-UniRule"/>
</dbReference>
<dbReference type="InterPro" id="IPR003721">
    <property type="entry name" value="Pantoate_ligase"/>
</dbReference>
<proteinExistence type="inferred from homology"/>
<dbReference type="PANTHER" id="PTHR21299:SF1">
    <property type="entry name" value="PANTOATE--BETA-ALANINE LIGASE"/>
    <property type="match status" value="1"/>
</dbReference>
<dbReference type="InterPro" id="IPR014729">
    <property type="entry name" value="Rossmann-like_a/b/a_fold"/>
</dbReference>
<dbReference type="RefSeq" id="WP_092732542.1">
    <property type="nucleotide sequence ID" value="NZ_FNEW01000002.1"/>
</dbReference>
<name>A0A7Z7FQE8_9HYPH</name>
<dbReference type="InterPro" id="IPR004821">
    <property type="entry name" value="Cyt_trans-like"/>
</dbReference>
<keyword evidence="3 8" id="KW-0436">Ligase</keyword>
<comment type="caution">
    <text evidence="9">The sequence shown here is derived from an EMBL/GenBank/DDBJ whole genome shotgun (WGS) entry which is preliminary data.</text>
</comment>
<dbReference type="Pfam" id="PF02569">
    <property type="entry name" value="Pantoate_ligase"/>
    <property type="match status" value="1"/>
</dbReference>
<evidence type="ECO:0000256" key="1">
    <source>
        <dbReference type="ARBA" id="ARBA00004990"/>
    </source>
</evidence>
<keyword evidence="6 8" id="KW-0067">ATP-binding</keyword>
<dbReference type="NCBIfam" id="TIGR00018">
    <property type="entry name" value="panC"/>
    <property type="match status" value="1"/>
</dbReference>
<dbReference type="InterPro" id="IPR042176">
    <property type="entry name" value="Pantoate_ligase_C"/>
</dbReference>
<feature type="active site" description="Proton donor" evidence="8">
    <location>
        <position position="37"/>
    </location>
</feature>
<reference evidence="9 10" key="1">
    <citation type="submission" date="2016-10" db="EMBL/GenBank/DDBJ databases">
        <authorList>
            <person name="Varghese N."/>
            <person name="Submissions S."/>
        </authorList>
    </citation>
    <scope>NUCLEOTIDE SEQUENCE [LARGE SCALE GENOMIC DNA]</scope>
    <source>
        <strain evidence="9 10">PDC82</strain>
    </source>
</reference>
<feature type="binding site" evidence="8">
    <location>
        <position position="176"/>
    </location>
    <ligand>
        <name>ATP</name>
        <dbReference type="ChEBI" id="CHEBI:30616"/>
    </ligand>
</feature>
<evidence type="ECO:0000256" key="5">
    <source>
        <dbReference type="ARBA" id="ARBA00022741"/>
    </source>
</evidence>
<comment type="function">
    <text evidence="8">Catalyzes the condensation of pantoate with beta-alanine in an ATP-dependent reaction via a pantoyl-adenylate intermediate.</text>
</comment>
<dbReference type="Gene3D" id="3.40.50.620">
    <property type="entry name" value="HUPs"/>
    <property type="match status" value="1"/>
</dbReference>
<feature type="binding site" evidence="8">
    <location>
        <position position="61"/>
    </location>
    <ligand>
        <name>beta-alanine</name>
        <dbReference type="ChEBI" id="CHEBI:57966"/>
    </ligand>
</feature>
<dbReference type="Proteomes" id="UP000198917">
    <property type="component" value="Unassembled WGS sequence"/>
</dbReference>
<dbReference type="UniPathway" id="UPA00028">
    <property type="reaction ID" value="UER00005"/>
</dbReference>
<evidence type="ECO:0000256" key="8">
    <source>
        <dbReference type="HAMAP-Rule" id="MF_00158"/>
    </source>
</evidence>
<dbReference type="SUPFAM" id="SSF52374">
    <property type="entry name" value="Nucleotidylyl transferase"/>
    <property type="match status" value="1"/>
</dbReference>
<keyword evidence="8" id="KW-0963">Cytoplasm</keyword>
<evidence type="ECO:0000256" key="7">
    <source>
        <dbReference type="ARBA" id="ARBA00048258"/>
    </source>
</evidence>
<comment type="subunit">
    <text evidence="8">Homodimer.</text>
</comment>
<gene>
    <name evidence="8" type="primary">panC</name>
    <name evidence="9" type="ORF">SAMN05428983_2985</name>
</gene>
<dbReference type="HAMAP" id="MF_00158">
    <property type="entry name" value="PanC"/>
    <property type="match status" value="1"/>
</dbReference>
<dbReference type="EC" id="6.3.2.1" evidence="8"/>
<comment type="miscellaneous">
    <text evidence="8">The reaction proceeds by a bi uni uni bi ping pong mechanism.</text>
</comment>
<comment type="similarity">
    <text evidence="2 8">Belongs to the pantothenate synthetase family.</text>
</comment>